<dbReference type="PROSITE" id="PS50192">
    <property type="entry name" value="T_SNARE"/>
    <property type="match status" value="1"/>
</dbReference>
<dbReference type="EMBL" id="AP014854">
    <property type="protein sequence ID" value="BAR97939.1"/>
    <property type="molecule type" value="Genomic_DNA"/>
</dbReference>
<evidence type="ECO:0000259" key="9">
    <source>
        <dbReference type="PROSITE" id="PS50192"/>
    </source>
</evidence>
<reference evidence="11" key="1">
    <citation type="journal article" date="2015" name="Genome Announc.">
        <title>Complete Genome Sequence of the Bacteriochlorophyll b-Producing Photosynthetic Bacterium Blastochloris viridis.</title>
        <authorList>
            <person name="Tsukatani Y."/>
            <person name="Hirose Y."/>
            <person name="Harada J."/>
            <person name="Misawa N."/>
            <person name="Mori K."/>
            <person name="Inoue K."/>
            <person name="Tamiaki H."/>
        </authorList>
    </citation>
    <scope>NUCLEOTIDE SEQUENCE [LARGE SCALE GENOMIC DNA]</scope>
    <source>
        <strain evidence="11">DSM 133</strain>
    </source>
</reference>
<feature type="domain" description="Methyl-accepting transducer" evidence="8">
    <location>
        <begin position="393"/>
        <end position="629"/>
    </location>
</feature>
<dbReference type="PANTHER" id="PTHR32089">
    <property type="entry name" value="METHYL-ACCEPTING CHEMOTAXIS PROTEIN MCPB"/>
    <property type="match status" value="1"/>
</dbReference>
<dbReference type="SUPFAM" id="SSF58104">
    <property type="entry name" value="Methyl-accepting chemotaxis protein (MCP) signaling domain"/>
    <property type="match status" value="1"/>
</dbReference>
<dbReference type="Pfam" id="PF00015">
    <property type="entry name" value="MCPsignal"/>
    <property type="match status" value="1"/>
</dbReference>
<evidence type="ECO:0000256" key="7">
    <source>
        <dbReference type="SAM" id="Phobius"/>
    </source>
</evidence>
<organism evidence="11">
    <name type="scientific">Blastochloris viridis</name>
    <name type="common">Rhodopseudomonas viridis</name>
    <dbReference type="NCBI Taxonomy" id="1079"/>
    <lineage>
        <taxon>Bacteria</taxon>
        <taxon>Pseudomonadati</taxon>
        <taxon>Pseudomonadota</taxon>
        <taxon>Alphaproteobacteria</taxon>
        <taxon>Hyphomicrobiales</taxon>
        <taxon>Blastochloridaceae</taxon>
        <taxon>Blastochloris</taxon>
    </lineage>
</organism>
<gene>
    <name evidence="11" type="ORF">BV133_346</name>
</gene>
<dbReference type="OrthoDB" id="3289104at2"/>
<evidence type="ECO:0000256" key="2">
    <source>
        <dbReference type="ARBA" id="ARBA00022519"/>
    </source>
</evidence>
<dbReference type="PROSITE" id="PS50111">
    <property type="entry name" value="CHEMOTAXIS_TRANSDUC_2"/>
    <property type="match status" value="1"/>
</dbReference>
<dbReference type="InterPro" id="IPR003660">
    <property type="entry name" value="HAMP_dom"/>
</dbReference>
<evidence type="ECO:0000256" key="5">
    <source>
        <dbReference type="PROSITE-ProRule" id="PRU00284"/>
    </source>
</evidence>
<dbReference type="AlphaFoldDB" id="A0A182CXP3"/>
<dbReference type="InterPro" id="IPR004089">
    <property type="entry name" value="MCPsignal_dom"/>
</dbReference>
<evidence type="ECO:0000256" key="3">
    <source>
        <dbReference type="ARBA" id="ARBA00023224"/>
    </source>
</evidence>
<feature type="domain" description="HAMP" evidence="10">
    <location>
        <begin position="303"/>
        <end position="352"/>
    </location>
</feature>
<keyword evidence="3 5" id="KW-0807">Transducer</keyword>
<proteinExistence type="inferred from homology"/>
<dbReference type="PATRIC" id="fig|1079.8.peg.357"/>
<keyword evidence="7" id="KW-1133">Transmembrane helix</keyword>
<dbReference type="Pfam" id="PF00672">
    <property type="entry name" value="HAMP"/>
    <property type="match status" value="1"/>
</dbReference>
<feature type="domain" description="T-SNARE coiled-coil homology" evidence="9">
    <location>
        <begin position="545"/>
        <end position="607"/>
    </location>
</feature>
<feature type="coiled-coil region" evidence="6">
    <location>
        <begin position="343"/>
        <end position="370"/>
    </location>
</feature>
<dbReference type="Gene3D" id="6.10.340.10">
    <property type="match status" value="1"/>
</dbReference>
<keyword evidence="7" id="KW-0812">Transmembrane</keyword>
<name>A0A182CXP3_BLAVI</name>
<evidence type="ECO:0000256" key="1">
    <source>
        <dbReference type="ARBA" id="ARBA00004429"/>
    </source>
</evidence>
<comment type="similarity">
    <text evidence="4">Belongs to the methyl-accepting chemotaxis (MCP) protein family.</text>
</comment>
<comment type="subcellular location">
    <subcellularLocation>
        <location evidence="1">Cell inner membrane</location>
        <topology evidence="1">Multi-pass membrane protein</topology>
    </subcellularLocation>
</comment>
<evidence type="ECO:0000313" key="11">
    <source>
        <dbReference type="EMBL" id="BAR97939.1"/>
    </source>
</evidence>
<dbReference type="Gene3D" id="1.10.287.950">
    <property type="entry name" value="Methyl-accepting chemotaxis protein"/>
    <property type="match status" value="1"/>
</dbReference>
<evidence type="ECO:0000259" key="8">
    <source>
        <dbReference type="PROSITE" id="PS50111"/>
    </source>
</evidence>
<evidence type="ECO:0000256" key="6">
    <source>
        <dbReference type="SAM" id="Coils"/>
    </source>
</evidence>
<dbReference type="GO" id="GO:0005886">
    <property type="term" value="C:plasma membrane"/>
    <property type="evidence" value="ECO:0007669"/>
    <property type="project" value="UniProtKB-SubCell"/>
</dbReference>
<dbReference type="CDD" id="cd06225">
    <property type="entry name" value="HAMP"/>
    <property type="match status" value="1"/>
</dbReference>
<dbReference type="RefSeq" id="WP_145911861.1">
    <property type="nucleotide sequence ID" value="NZ_AP014854.2"/>
</dbReference>
<dbReference type="PROSITE" id="PS50885">
    <property type="entry name" value="HAMP"/>
    <property type="match status" value="1"/>
</dbReference>
<dbReference type="SMART" id="SM00283">
    <property type="entry name" value="MA"/>
    <property type="match status" value="1"/>
</dbReference>
<dbReference type="InterPro" id="IPR000727">
    <property type="entry name" value="T_SNARE_dom"/>
</dbReference>
<keyword evidence="2" id="KW-1003">Cell membrane</keyword>
<protein>
    <submittedName>
        <fullName evidence="11">Methyl-accepting chemotaxis protein</fullName>
    </submittedName>
</protein>
<keyword evidence="2" id="KW-0997">Cell inner membrane</keyword>
<feature type="transmembrane region" description="Helical" evidence="7">
    <location>
        <begin position="278"/>
        <end position="299"/>
    </location>
</feature>
<keyword evidence="7" id="KW-0472">Membrane</keyword>
<keyword evidence="6" id="KW-0175">Coiled coil</keyword>
<dbReference type="PANTHER" id="PTHR32089:SF112">
    <property type="entry name" value="LYSOZYME-LIKE PROTEIN-RELATED"/>
    <property type="match status" value="1"/>
</dbReference>
<evidence type="ECO:0000259" key="10">
    <source>
        <dbReference type="PROSITE" id="PS50885"/>
    </source>
</evidence>
<sequence length="649" mass="67406">MLSFVIVARVSLDAIESANTALEKASGLVGKLTDSKINLRDTVELYYRAKSASTAEAIDKYAADFEKVAPPLADYVGTVAEKAAIAANRERMSRAKVQLDGYISGWREGVGLQRQLILSQGKASELSEAWTKALAAARVSAGRIGQNVGDQLDTVAVGVGVANTGIWRYFATEDDKLKDEVHQALVAAGRGLRELQTNEHAQPMAASLSSLSELTGRFASLFEAISSAATQRTVIIRGITPKRAEVTRLIDETLDAAKVFVEERHHDVKSEIGTAKTIGLVLGGLTVAVLVASTVFGFVGVGNPVRRIAGVLEHLAEGNKAVDIPFTTRGDEVGETARAAQVFKDNLVRMEQLDAERQEAEARAEAEKKQAMHQLADTFEGAVGGIIGAVSSAAAQLQGAAQTMSAAADQTNRQSSAVASASEEATSNVQTVASAAEELATSVAEIGRRVNESAKIAAEAARDADATAAKVGRLSQAAQKIGDIVGLISTIAGQTNLLALNATIEAARAGDAGKGFAVVASEVKSLADQTAKATAEISAQIEEIQASTADSAHAIEAITETIRKMNEIATTIASAVEEQGAATTEIARNVQQASSGTAEVSSNIVGVTRAAADSSAASSQVLSSAGNLASQSGQLRAEVDRFLATVRAA</sequence>
<accession>A0A182CXP3</accession>
<dbReference type="GO" id="GO:0007165">
    <property type="term" value="P:signal transduction"/>
    <property type="evidence" value="ECO:0007669"/>
    <property type="project" value="UniProtKB-KW"/>
</dbReference>
<evidence type="ECO:0000256" key="4">
    <source>
        <dbReference type="ARBA" id="ARBA00029447"/>
    </source>
</evidence>